<dbReference type="PANTHER" id="PTHR10668:SF105">
    <property type="entry name" value="DEHYDROGENASE-RELATED"/>
    <property type="match status" value="1"/>
</dbReference>
<accession>A0A2N9LY79</accession>
<dbReference type="InterPro" id="IPR036188">
    <property type="entry name" value="FAD/NAD-bd_sf"/>
</dbReference>
<dbReference type="OrthoDB" id="9814556at2"/>
<dbReference type="PANTHER" id="PTHR10668">
    <property type="entry name" value="PHYTOENE DEHYDROGENASE"/>
    <property type="match status" value="1"/>
</dbReference>
<evidence type="ECO:0000313" key="2">
    <source>
        <dbReference type="Proteomes" id="UP000239735"/>
    </source>
</evidence>
<gene>
    <name evidence="1" type="primary">p</name>
    <name evidence="1" type="ORF">SBA5_640011</name>
</gene>
<organism evidence="1 2">
    <name type="scientific">Candidatus Sulfuritelmatomonas gaucii</name>
    <dbReference type="NCBI Taxonomy" id="2043161"/>
    <lineage>
        <taxon>Bacteria</taxon>
        <taxon>Pseudomonadati</taxon>
        <taxon>Acidobacteriota</taxon>
        <taxon>Terriglobia</taxon>
        <taxon>Terriglobales</taxon>
        <taxon>Acidobacteriaceae</taxon>
        <taxon>Candidatus Sulfuritelmatomonas</taxon>
    </lineage>
</organism>
<dbReference type="Gene3D" id="3.90.660.50">
    <property type="match status" value="1"/>
</dbReference>
<sequence length="475" mass="50820">MKRASVIGSGPNGLAAAIVLAQAGLQVEVFEAEAEPGGAARTLPLTLPGYLHDFGSAVHPFAAGSPFFSALPLADFGLEWIHGEAPLAHPLDDGSAVVLDHDLAKAERLLGLDGREWRRLVEPAVVHWSDFAEDVLAPALRIPNYPFRMASFGMTAFQSANSFARSHFTKPRTRAIFAGLAGHSFLSFDRPLSATIGLLFGITVHAVGWPIPRGGASALSLALVRYLESLGGTVHTSRRIDAAAFRELEADSAVVLFDTATRQLLAIAGERLKPDYRKSLEQFQRGPGVFKVDYALSQPVPWRSADCYRAITVHLGGTIEEIAEAEDAVARGNCAEKPFVLAAQPTLVDPTRAPERKHVLWAYCHVPNGSTFDMSERIEAQIERFAPGFRDCILARHVSTPADLEAADANLLGGDISGGAMTMRQMLFRPTSSGYATSTPNLFLCSSSTPPGGGVHGMCGYHAARLALKKAASNS</sequence>
<dbReference type="AlphaFoldDB" id="A0A2N9LY79"/>
<dbReference type="Pfam" id="PF13450">
    <property type="entry name" value="NAD_binding_8"/>
    <property type="match status" value="1"/>
</dbReference>
<protein>
    <submittedName>
        <fullName evidence="1">Protein p49</fullName>
    </submittedName>
</protein>
<dbReference type="SUPFAM" id="SSF51905">
    <property type="entry name" value="FAD/NAD(P)-binding domain"/>
    <property type="match status" value="1"/>
</dbReference>
<dbReference type="Proteomes" id="UP000239735">
    <property type="component" value="Unassembled WGS sequence"/>
</dbReference>
<dbReference type="PRINTS" id="PR00419">
    <property type="entry name" value="ADXRDTASE"/>
</dbReference>
<name>A0A2N9LY79_9BACT</name>
<proteinExistence type="predicted"/>
<reference evidence="2" key="1">
    <citation type="submission" date="2018-02" db="EMBL/GenBank/DDBJ databases">
        <authorList>
            <person name="Hausmann B."/>
        </authorList>
    </citation>
    <scope>NUCLEOTIDE SEQUENCE [LARGE SCALE GENOMIC DNA]</scope>
    <source>
        <strain evidence="2">Peat soil MAG SbA5</strain>
    </source>
</reference>
<evidence type="ECO:0000313" key="1">
    <source>
        <dbReference type="EMBL" id="SPE28174.1"/>
    </source>
</evidence>
<dbReference type="Gene3D" id="3.50.50.60">
    <property type="entry name" value="FAD/NAD(P)-binding domain"/>
    <property type="match status" value="1"/>
</dbReference>
<dbReference type="EMBL" id="OKRB01000124">
    <property type="protein sequence ID" value="SPE28174.1"/>
    <property type="molecule type" value="Genomic_DNA"/>
</dbReference>